<keyword evidence="2" id="KW-0732">Signal</keyword>
<keyword evidence="1" id="KW-0472">Membrane</keyword>
<gene>
    <name evidence="3" type="ORF">PGLA2088_LOCUS45447</name>
</gene>
<reference evidence="3" key="1">
    <citation type="submission" date="2021-02" db="EMBL/GenBank/DDBJ databases">
        <authorList>
            <person name="Dougan E. K."/>
            <person name="Rhodes N."/>
            <person name="Thang M."/>
            <person name="Chan C."/>
        </authorList>
    </citation>
    <scope>NUCLEOTIDE SEQUENCE</scope>
</reference>
<dbReference type="EMBL" id="CAJNNW010035714">
    <property type="protein sequence ID" value="CAE8729552.1"/>
    <property type="molecule type" value="Genomic_DNA"/>
</dbReference>
<sequence length="121" mass="12984">MIHACLCIWVVAQVDGLKSSPLPLLLSAALAMTLRSWAGLLCVPISVISFVSVFYPPGIARNAEREAKKESELAAKLSKLPRYVSGGPLWPSGSASAYNWSQAAGQLHHAAPRLFGLRETL</sequence>
<feature type="chain" id="PRO_5032853638" evidence="2">
    <location>
        <begin position="17"/>
        <end position="121"/>
    </location>
</feature>
<feature type="transmembrane region" description="Helical" evidence="1">
    <location>
        <begin position="32"/>
        <end position="55"/>
    </location>
</feature>
<evidence type="ECO:0000256" key="1">
    <source>
        <dbReference type="SAM" id="Phobius"/>
    </source>
</evidence>
<dbReference type="AlphaFoldDB" id="A0A813LI33"/>
<proteinExistence type="predicted"/>
<organism evidence="3 4">
    <name type="scientific">Polarella glacialis</name>
    <name type="common">Dinoflagellate</name>
    <dbReference type="NCBI Taxonomy" id="89957"/>
    <lineage>
        <taxon>Eukaryota</taxon>
        <taxon>Sar</taxon>
        <taxon>Alveolata</taxon>
        <taxon>Dinophyceae</taxon>
        <taxon>Suessiales</taxon>
        <taxon>Suessiaceae</taxon>
        <taxon>Polarella</taxon>
    </lineage>
</organism>
<accession>A0A813LI33</accession>
<evidence type="ECO:0000313" key="3">
    <source>
        <dbReference type="EMBL" id="CAE8729552.1"/>
    </source>
</evidence>
<evidence type="ECO:0000313" key="4">
    <source>
        <dbReference type="Proteomes" id="UP000626109"/>
    </source>
</evidence>
<comment type="caution">
    <text evidence="3">The sequence shown here is derived from an EMBL/GenBank/DDBJ whole genome shotgun (WGS) entry which is preliminary data.</text>
</comment>
<feature type="signal peptide" evidence="2">
    <location>
        <begin position="1"/>
        <end position="16"/>
    </location>
</feature>
<protein>
    <submittedName>
        <fullName evidence="3">Uncharacterized protein</fullName>
    </submittedName>
</protein>
<keyword evidence="1" id="KW-0812">Transmembrane</keyword>
<keyword evidence="1" id="KW-1133">Transmembrane helix</keyword>
<dbReference type="Proteomes" id="UP000626109">
    <property type="component" value="Unassembled WGS sequence"/>
</dbReference>
<evidence type="ECO:0000256" key="2">
    <source>
        <dbReference type="SAM" id="SignalP"/>
    </source>
</evidence>
<name>A0A813LI33_POLGL</name>